<sequence length="610" mass="68818">MPHSIFAERETRFLQEELKARAGYNRLSIIRVIWFVGVAFLVYFLADRGQDGFAIGVGLLGIIGFLVLLKRHQAVQRRRDRVRWLAFINRDETARLERKFLRPETGLEFADANHPYAGDLDIFGNHSIFRLLNRTYTYEGSRKLASYLRSPVPVDEVLLRQDAVAELRPLLDWRQELAALSYLNPSVGESPQALKNWATKPSEPLPVYLTIARWLFPAITLTLLALWMTGYLPGWAVTASLLVHGVLLGQAAERAKNVSEQTFAMSQALKTYRDLLKHLESPRFESAILHRLQAVTNLENRSAAAAIGKLSQLVENLNFRRNPYFFLLVGIVTLWDIHYLQALDRWQRTYGPHLNDWLDALAEAEALNSLAGLAYAHPEYAVPEFREEPLQLDAQQARHPMLMANKSVANSLKIDGNGQTMLITGSNMSGKSTFLRTIGTNVVLALAGSVVAAEKLVCSPVQVFTSMRTQDSLEENTSSFYAELKRLKTLIDRTRQTSNWPVLYFLDEILKGTNSADRHRGARALILQLHETSASGFVSTHDVELGDLAAMHPFVHNYSFNSDVIDGKLHFDYQLRNGVCRSFNASQLMESIGIEMHKFQEDTPNPLKGA</sequence>
<keyword evidence="7" id="KW-1185">Reference proteome</keyword>
<dbReference type="InterPro" id="IPR045076">
    <property type="entry name" value="MutS"/>
</dbReference>
<reference evidence="6 7" key="1">
    <citation type="submission" date="2019-09" db="EMBL/GenBank/DDBJ databases">
        <title>Genome Sequence of Larkinella sp MA1.</title>
        <authorList>
            <person name="Srinivasan S."/>
        </authorList>
    </citation>
    <scope>NUCLEOTIDE SEQUENCE [LARGE SCALE GENOMIC DNA]</scope>
    <source>
        <strain evidence="6 7">MA1</strain>
    </source>
</reference>
<comment type="caution">
    <text evidence="6">The sequence shown here is derived from an EMBL/GenBank/DDBJ whole genome shotgun (WGS) entry which is preliminary data.</text>
</comment>
<keyword evidence="2" id="KW-0067">ATP-binding</keyword>
<evidence type="ECO:0000256" key="3">
    <source>
        <dbReference type="ARBA" id="ARBA00023125"/>
    </source>
</evidence>
<keyword evidence="3" id="KW-0238">DNA-binding</keyword>
<organism evidence="6 7">
    <name type="scientific">Larkinella humicola</name>
    <dbReference type="NCBI Taxonomy" id="2607654"/>
    <lineage>
        <taxon>Bacteria</taxon>
        <taxon>Pseudomonadati</taxon>
        <taxon>Bacteroidota</taxon>
        <taxon>Cytophagia</taxon>
        <taxon>Cytophagales</taxon>
        <taxon>Spirosomataceae</taxon>
        <taxon>Larkinella</taxon>
    </lineage>
</organism>
<dbReference type="RefSeq" id="WP_150878059.1">
    <property type="nucleotide sequence ID" value="NZ_VTWS01000004.1"/>
</dbReference>
<evidence type="ECO:0000259" key="5">
    <source>
        <dbReference type="SMART" id="SM00534"/>
    </source>
</evidence>
<evidence type="ECO:0000313" key="7">
    <source>
        <dbReference type="Proteomes" id="UP000326344"/>
    </source>
</evidence>
<dbReference type="GO" id="GO:0140664">
    <property type="term" value="F:ATP-dependent DNA damage sensor activity"/>
    <property type="evidence" value="ECO:0007669"/>
    <property type="project" value="InterPro"/>
</dbReference>
<evidence type="ECO:0000256" key="1">
    <source>
        <dbReference type="ARBA" id="ARBA00022741"/>
    </source>
</evidence>
<keyword evidence="1" id="KW-0547">Nucleotide-binding</keyword>
<proteinExistence type="predicted"/>
<evidence type="ECO:0000256" key="4">
    <source>
        <dbReference type="SAM" id="Phobius"/>
    </source>
</evidence>
<feature type="transmembrane region" description="Helical" evidence="4">
    <location>
        <begin position="28"/>
        <end position="46"/>
    </location>
</feature>
<dbReference type="InterPro" id="IPR027417">
    <property type="entry name" value="P-loop_NTPase"/>
</dbReference>
<dbReference type="SUPFAM" id="SSF52540">
    <property type="entry name" value="P-loop containing nucleoside triphosphate hydrolases"/>
    <property type="match status" value="1"/>
</dbReference>
<dbReference type="PANTHER" id="PTHR11361:SF99">
    <property type="entry name" value="DNA MISMATCH REPAIR PROTEIN"/>
    <property type="match status" value="1"/>
</dbReference>
<dbReference type="GO" id="GO:0006298">
    <property type="term" value="P:mismatch repair"/>
    <property type="evidence" value="ECO:0007669"/>
    <property type="project" value="InterPro"/>
</dbReference>
<dbReference type="Gene3D" id="1.10.1420.10">
    <property type="match status" value="1"/>
</dbReference>
<dbReference type="SUPFAM" id="SSF48334">
    <property type="entry name" value="DNA repair protein MutS, domain III"/>
    <property type="match status" value="1"/>
</dbReference>
<dbReference type="SMART" id="SM00534">
    <property type="entry name" value="MUTSac"/>
    <property type="match status" value="1"/>
</dbReference>
<feature type="domain" description="DNA mismatch repair proteins mutS family" evidence="5">
    <location>
        <begin position="418"/>
        <end position="598"/>
    </location>
</feature>
<dbReference type="InterPro" id="IPR036187">
    <property type="entry name" value="DNA_mismatch_repair_MutS_sf"/>
</dbReference>
<accession>A0A5N1JGP5</accession>
<feature type="transmembrane region" description="Helical" evidence="4">
    <location>
        <begin position="52"/>
        <end position="69"/>
    </location>
</feature>
<gene>
    <name evidence="6" type="ORF">F0P93_17175</name>
</gene>
<dbReference type="AlphaFoldDB" id="A0A5N1JGP5"/>
<keyword evidence="4" id="KW-1133">Transmembrane helix</keyword>
<dbReference type="PANTHER" id="PTHR11361">
    <property type="entry name" value="DNA MISMATCH REPAIR PROTEIN MUTS FAMILY MEMBER"/>
    <property type="match status" value="1"/>
</dbReference>
<dbReference type="InterPro" id="IPR000432">
    <property type="entry name" value="DNA_mismatch_repair_MutS_C"/>
</dbReference>
<name>A0A5N1JGP5_9BACT</name>
<protein>
    <submittedName>
        <fullName evidence="6">DNA mismatch repair protein MutS</fullName>
    </submittedName>
</protein>
<keyword evidence="4" id="KW-0812">Transmembrane</keyword>
<dbReference type="EMBL" id="VTWS01000004">
    <property type="protein sequence ID" value="KAA9352918.1"/>
    <property type="molecule type" value="Genomic_DNA"/>
</dbReference>
<dbReference type="Proteomes" id="UP000326344">
    <property type="component" value="Unassembled WGS sequence"/>
</dbReference>
<dbReference type="Gene3D" id="3.40.50.300">
    <property type="entry name" value="P-loop containing nucleotide triphosphate hydrolases"/>
    <property type="match status" value="1"/>
</dbReference>
<keyword evidence="4" id="KW-0472">Membrane</keyword>
<dbReference type="GO" id="GO:0005524">
    <property type="term" value="F:ATP binding"/>
    <property type="evidence" value="ECO:0007669"/>
    <property type="project" value="UniProtKB-KW"/>
</dbReference>
<evidence type="ECO:0000313" key="6">
    <source>
        <dbReference type="EMBL" id="KAA9352918.1"/>
    </source>
</evidence>
<dbReference type="Pfam" id="PF00488">
    <property type="entry name" value="MutS_V"/>
    <property type="match status" value="1"/>
</dbReference>
<feature type="transmembrane region" description="Helical" evidence="4">
    <location>
        <begin position="205"/>
        <end position="228"/>
    </location>
</feature>
<dbReference type="GO" id="GO:0005829">
    <property type="term" value="C:cytosol"/>
    <property type="evidence" value="ECO:0007669"/>
    <property type="project" value="TreeGrafter"/>
</dbReference>
<dbReference type="GO" id="GO:0030983">
    <property type="term" value="F:mismatched DNA binding"/>
    <property type="evidence" value="ECO:0007669"/>
    <property type="project" value="InterPro"/>
</dbReference>
<evidence type="ECO:0000256" key="2">
    <source>
        <dbReference type="ARBA" id="ARBA00022840"/>
    </source>
</evidence>